<dbReference type="InterPro" id="IPR001138">
    <property type="entry name" value="Zn2Cys6_DnaBD"/>
</dbReference>
<reference evidence="8 9" key="1">
    <citation type="submission" date="2016-03" db="EMBL/GenBank/DDBJ databases">
        <title>Whole genome sequencing of Grifola frondosa 9006-11.</title>
        <authorList>
            <person name="Min B."/>
            <person name="Park H."/>
            <person name="Kim J.-G."/>
            <person name="Cho H."/>
            <person name="Oh Y.-L."/>
            <person name="Kong W.-S."/>
            <person name="Choi I.-G."/>
        </authorList>
    </citation>
    <scope>NUCLEOTIDE SEQUENCE [LARGE SCALE GENOMIC DNA]</scope>
    <source>
        <strain evidence="8 9">9006-11</strain>
    </source>
</reference>
<dbReference type="EMBL" id="LUGG01000006">
    <property type="protein sequence ID" value="OBZ73491.1"/>
    <property type="molecule type" value="Genomic_DNA"/>
</dbReference>
<dbReference type="PROSITE" id="PS50048">
    <property type="entry name" value="ZN2_CY6_FUNGAL_2"/>
    <property type="match status" value="1"/>
</dbReference>
<dbReference type="GO" id="GO:0006351">
    <property type="term" value="P:DNA-templated transcription"/>
    <property type="evidence" value="ECO:0007669"/>
    <property type="project" value="InterPro"/>
</dbReference>
<feature type="coiled-coil region" evidence="6">
    <location>
        <begin position="255"/>
        <end position="282"/>
    </location>
</feature>
<dbReference type="InterPro" id="IPR007219">
    <property type="entry name" value="XnlR_reg_dom"/>
</dbReference>
<evidence type="ECO:0000256" key="2">
    <source>
        <dbReference type="ARBA" id="ARBA00022723"/>
    </source>
</evidence>
<proteinExistence type="predicted"/>
<evidence type="ECO:0000256" key="5">
    <source>
        <dbReference type="ARBA" id="ARBA00023242"/>
    </source>
</evidence>
<dbReference type="AlphaFoldDB" id="A0A1C7M9D3"/>
<protein>
    <recommendedName>
        <fullName evidence="7">Zn(2)-C6 fungal-type domain-containing protein</fullName>
    </recommendedName>
</protein>
<dbReference type="Pfam" id="PF04082">
    <property type="entry name" value="Fungal_trans"/>
    <property type="match status" value="1"/>
</dbReference>
<dbReference type="GO" id="GO:0003677">
    <property type="term" value="F:DNA binding"/>
    <property type="evidence" value="ECO:0007669"/>
    <property type="project" value="InterPro"/>
</dbReference>
<evidence type="ECO:0000256" key="1">
    <source>
        <dbReference type="ARBA" id="ARBA00004123"/>
    </source>
</evidence>
<keyword evidence="6" id="KW-0175">Coiled coil</keyword>
<name>A0A1C7M9D3_GRIFR</name>
<gene>
    <name evidence="8" type="ORF">A0H81_06155</name>
</gene>
<dbReference type="GO" id="GO:0008270">
    <property type="term" value="F:zinc ion binding"/>
    <property type="evidence" value="ECO:0007669"/>
    <property type="project" value="InterPro"/>
</dbReference>
<keyword evidence="5" id="KW-0539">Nucleus</keyword>
<comment type="caution">
    <text evidence="8">The sequence shown here is derived from an EMBL/GenBank/DDBJ whole genome shotgun (WGS) entry which is preliminary data.</text>
</comment>
<dbReference type="GO" id="GO:0005634">
    <property type="term" value="C:nucleus"/>
    <property type="evidence" value="ECO:0007669"/>
    <property type="project" value="UniProtKB-SubCell"/>
</dbReference>
<feature type="domain" description="Zn(2)-C6 fungal-type" evidence="7">
    <location>
        <begin position="214"/>
        <end position="246"/>
    </location>
</feature>
<dbReference type="PANTHER" id="PTHR47338:SF29">
    <property type="entry name" value="ZN(2)-C6 FUNGAL-TYPE DOMAIN-CONTAINING PROTEIN"/>
    <property type="match status" value="1"/>
</dbReference>
<accession>A0A1C7M9D3</accession>
<dbReference type="SUPFAM" id="SSF57701">
    <property type="entry name" value="Zn2/Cys6 DNA-binding domain"/>
    <property type="match status" value="1"/>
</dbReference>
<organism evidence="8 9">
    <name type="scientific">Grifola frondosa</name>
    <name type="common">Maitake</name>
    <name type="synonym">Polyporus frondosus</name>
    <dbReference type="NCBI Taxonomy" id="5627"/>
    <lineage>
        <taxon>Eukaryota</taxon>
        <taxon>Fungi</taxon>
        <taxon>Dikarya</taxon>
        <taxon>Basidiomycota</taxon>
        <taxon>Agaricomycotina</taxon>
        <taxon>Agaricomycetes</taxon>
        <taxon>Polyporales</taxon>
        <taxon>Grifolaceae</taxon>
        <taxon>Grifola</taxon>
    </lineage>
</organism>
<dbReference type="CDD" id="cd12148">
    <property type="entry name" value="fungal_TF_MHR"/>
    <property type="match status" value="1"/>
</dbReference>
<evidence type="ECO:0000256" key="4">
    <source>
        <dbReference type="ARBA" id="ARBA00023163"/>
    </source>
</evidence>
<evidence type="ECO:0000259" key="7">
    <source>
        <dbReference type="PROSITE" id="PS50048"/>
    </source>
</evidence>
<evidence type="ECO:0000313" key="8">
    <source>
        <dbReference type="EMBL" id="OBZ73491.1"/>
    </source>
</evidence>
<dbReference type="PROSITE" id="PS00463">
    <property type="entry name" value="ZN2_CY6_FUNGAL_1"/>
    <property type="match status" value="1"/>
</dbReference>
<dbReference type="GO" id="GO:0000981">
    <property type="term" value="F:DNA-binding transcription factor activity, RNA polymerase II-specific"/>
    <property type="evidence" value="ECO:0007669"/>
    <property type="project" value="InterPro"/>
</dbReference>
<keyword evidence="2" id="KW-0479">Metal-binding</keyword>
<dbReference type="CDD" id="cd00067">
    <property type="entry name" value="GAL4"/>
    <property type="match status" value="1"/>
</dbReference>
<comment type="subcellular location">
    <subcellularLocation>
        <location evidence="1">Nucleus</location>
    </subcellularLocation>
</comment>
<evidence type="ECO:0000256" key="3">
    <source>
        <dbReference type="ARBA" id="ARBA00023015"/>
    </source>
</evidence>
<dbReference type="Gene3D" id="4.10.240.10">
    <property type="entry name" value="Zn(2)-C6 fungal-type DNA-binding domain"/>
    <property type="match status" value="1"/>
</dbReference>
<keyword evidence="4" id="KW-0804">Transcription</keyword>
<dbReference type="InterPro" id="IPR036864">
    <property type="entry name" value="Zn2-C6_fun-type_DNA-bd_sf"/>
</dbReference>
<dbReference type="STRING" id="5627.A0A1C7M9D3"/>
<dbReference type="InterPro" id="IPR050815">
    <property type="entry name" value="TF_fung"/>
</dbReference>
<dbReference type="PANTHER" id="PTHR47338">
    <property type="entry name" value="ZN(II)2CYS6 TRANSCRIPTION FACTOR (EUROFUNG)-RELATED"/>
    <property type="match status" value="1"/>
</dbReference>
<keyword evidence="9" id="KW-1185">Reference proteome</keyword>
<dbReference type="Proteomes" id="UP000092993">
    <property type="component" value="Unassembled WGS sequence"/>
</dbReference>
<sequence length="726" mass="79352">MRNRLCKAIMRRTKICRSLCTRTTTSAVPTAEEYAVPQAIPPRGIVRGNHITLACALRRNLVPGSAAGYSGPCSPQPEETPGGVLTDGQYGVAEHRGQVRCSSGSDATSVVRHASTHGGVTATILAGSHSHPRDLRLRKVGSCALLFHENDFARTSGVTACSSPGLKGPVPQRARQLKWTKAVNHSTVTHTHSIRIFFHMSTPSSSAPLERGKACARCRRRKMRCDGKRPACSQCLHADRAEDCEYLDGSGPTPNQMLEEEVARLEGRIAELTSEASSLTLHDPYAPYHETQASQSTRTDALQNLVRGFLRYASEFGFFLHIPRFVAKVSSPPASGHPPAFLLLLNVIYLMGAKLSDNAQLQARQQGYLTEALQQLPSAMLDLNSVAALYVIQAEVLLANYFFDSNRQLEGAYHTNAAVSIVMACQLHLMRSSRRRVVGEAATYRIPTPVDAIDEGERINAFWTVFILDRSWAVALGSAPAFTDDEASGTQIDTPWPLDITSYQNHPIPSGFRGMRTVKTFVDGAVSDNGSQSILAMLAKAVVLYECAARLASKYNPYDLADQANLLSLDTRIERFKQTLPRIDRVDAARQDVVRSLLLIHTLTRCATIQLHTPVVQDWVTANSRTLQAATSAARLLQTVNLGSLKLVNPFMGMLWMSIARMLSQGISTGRRLRASHASTSASALPDERMLSAALDQLTAAMEQSGNRSSLMRNQIRGVRQLRAAT</sequence>
<dbReference type="OMA" id="HINAGRD"/>
<dbReference type="SMART" id="SM00066">
    <property type="entry name" value="GAL4"/>
    <property type="match status" value="1"/>
</dbReference>
<keyword evidence="3" id="KW-0805">Transcription regulation</keyword>
<dbReference type="Pfam" id="PF00172">
    <property type="entry name" value="Zn_clus"/>
    <property type="match status" value="1"/>
</dbReference>
<dbReference type="OrthoDB" id="2309723at2759"/>
<evidence type="ECO:0000313" key="9">
    <source>
        <dbReference type="Proteomes" id="UP000092993"/>
    </source>
</evidence>
<evidence type="ECO:0000256" key="6">
    <source>
        <dbReference type="SAM" id="Coils"/>
    </source>
</evidence>